<dbReference type="PANTHER" id="PTHR46060:SF1">
    <property type="entry name" value="MARINER MOS1 TRANSPOSASE-LIKE PROTEIN"/>
    <property type="match status" value="1"/>
</dbReference>
<dbReference type="InterPro" id="IPR052709">
    <property type="entry name" value="Transposase-MT_Hybrid"/>
</dbReference>
<keyword evidence="1" id="KW-0489">Methyltransferase</keyword>
<dbReference type="Gene3D" id="3.30.420.10">
    <property type="entry name" value="Ribonuclease H-like superfamily/Ribonuclease H"/>
    <property type="match status" value="1"/>
</dbReference>
<dbReference type="PANTHER" id="PTHR46060">
    <property type="entry name" value="MARINER MOS1 TRANSPOSASE-LIKE PROTEIN"/>
    <property type="match status" value="1"/>
</dbReference>
<sequence>SPDLSPTDFHLFKHLELFLRAKQYENEDSLKNAISEFIDSKDQNFFKTGIYALKSRWEKCIEANGAYFV</sequence>
<keyword evidence="1" id="KW-0808">Transferase</keyword>
<reference evidence="1 2" key="1">
    <citation type="submission" date="2015-07" db="EMBL/GenBank/DDBJ databases">
        <title>The genome of Dufourea novaeangliae.</title>
        <authorList>
            <person name="Pan H."/>
            <person name="Kapheim K."/>
        </authorList>
    </citation>
    <scope>NUCLEOTIDE SEQUENCE [LARGE SCALE GENOMIC DNA]</scope>
    <source>
        <strain evidence="1">0120121106</strain>
        <tissue evidence="1">Whole body</tissue>
    </source>
</reference>
<keyword evidence="2" id="KW-1185">Reference proteome</keyword>
<gene>
    <name evidence="1" type="ORF">WN55_01741</name>
</gene>
<name>A0A154PDV2_DUFNO</name>
<dbReference type="Proteomes" id="UP000076502">
    <property type="component" value="Unassembled WGS sequence"/>
</dbReference>
<protein>
    <submittedName>
        <fullName evidence="1">Histone-lysine N-methyltransferase SETMAR</fullName>
    </submittedName>
</protein>
<dbReference type="STRING" id="178035.A0A154PDV2"/>
<accession>A0A154PDV2</accession>
<evidence type="ECO:0000313" key="2">
    <source>
        <dbReference type="Proteomes" id="UP000076502"/>
    </source>
</evidence>
<dbReference type="GO" id="GO:0003676">
    <property type="term" value="F:nucleic acid binding"/>
    <property type="evidence" value="ECO:0007669"/>
    <property type="project" value="InterPro"/>
</dbReference>
<dbReference type="GO" id="GO:0032259">
    <property type="term" value="P:methylation"/>
    <property type="evidence" value="ECO:0007669"/>
    <property type="project" value="UniProtKB-KW"/>
</dbReference>
<dbReference type="InterPro" id="IPR036397">
    <property type="entry name" value="RNaseH_sf"/>
</dbReference>
<dbReference type="GO" id="GO:0008168">
    <property type="term" value="F:methyltransferase activity"/>
    <property type="evidence" value="ECO:0007669"/>
    <property type="project" value="UniProtKB-KW"/>
</dbReference>
<feature type="non-terminal residue" evidence="1">
    <location>
        <position position="1"/>
    </location>
</feature>
<proteinExistence type="predicted"/>
<dbReference type="EMBL" id="KQ434884">
    <property type="protein sequence ID" value="KZC10021.1"/>
    <property type="molecule type" value="Genomic_DNA"/>
</dbReference>
<evidence type="ECO:0000313" key="1">
    <source>
        <dbReference type="EMBL" id="KZC10021.1"/>
    </source>
</evidence>
<organism evidence="1 2">
    <name type="scientific">Dufourea novaeangliae</name>
    <name type="common">Sweat bee</name>
    <dbReference type="NCBI Taxonomy" id="178035"/>
    <lineage>
        <taxon>Eukaryota</taxon>
        <taxon>Metazoa</taxon>
        <taxon>Ecdysozoa</taxon>
        <taxon>Arthropoda</taxon>
        <taxon>Hexapoda</taxon>
        <taxon>Insecta</taxon>
        <taxon>Pterygota</taxon>
        <taxon>Neoptera</taxon>
        <taxon>Endopterygota</taxon>
        <taxon>Hymenoptera</taxon>
        <taxon>Apocrita</taxon>
        <taxon>Aculeata</taxon>
        <taxon>Apoidea</taxon>
        <taxon>Anthophila</taxon>
        <taxon>Halictidae</taxon>
        <taxon>Rophitinae</taxon>
        <taxon>Dufourea</taxon>
    </lineage>
</organism>
<dbReference type="AlphaFoldDB" id="A0A154PDV2"/>